<reference evidence="2 5" key="2">
    <citation type="submission" date="2018-02" db="EMBL/GenBank/DDBJ databases">
        <authorList>
            <person name="Rodrigo-Torres L."/>
            <person name="Arahal R. D."/>
            <person name="Lucena T."/>
        </authorList>
    </citation>
    <scope>NUCLEOTIDE SEQUENCE [LARGE SCALE GENOMIC DNA]</scope>
    <source>
        <strain evidence="2 5">CECT 8486</strain>
    </source>
</reference>
<dbReference type="SUPFAM" id="SSF55811">
    <property type="entry name" value="Nudix"/>
    <property type="match status" value="1"/>
</dbReference>
<dbReference type="InterPro" id="IPR015797">
    <property type="entry name" value="NUDIX_hydrolase-like_dom_sf"/>
</dbReference>
<dbReference type="Pfam" id="PF00293">
    <property type="entry name" value="NUDIX"/>
    <property type="match status" value="1"/>
</dbReference>
<name>A0A2N9K8G5_9LACO</name>
<dbReference type="Proteomes" id="UP000239237">
    <property type="component" value="Unassembled WGS sequence"/>
</dbReference>
<dbReference type="GeneID" id="99674025"/>
<dbReference type="EMBL" id="OKQR01000001">
    <property type="protein sequence ID" value="SPD91628.1"/>
    <property type="molecule type" value="Genomic_DNA"/>
</dbReference>
<dbReference type="Gene3D" id="1.10.10.10">
    <property type="entry name" value="Winged helix-like DNA-binding domain superfamily/Winged helix DNA-binding domain"/>
    <property type="match status" value="1"/>
</dbReference>
<evidence type="ECO:0000313" key="2">
    <source>
        <dbReference type="EMBL" id="SPD91628.1"/>
    </source>
</evidence>
<dbReference type="CDD" id="cd18873">
    <property type="entry name" value="NUDIX_NadM_like"/>
    <property type="match status" value="1"/>
</dbReference>
<dbReference type="Proteomes" id="UP000237923">
    <property type="component" value="Unassembled WGS sequence"/>
</dbReference>
<dbReference type="InterPro" id="IPR036390">
    <property type="entry name" value="WH_DNA-bd_sf"/>
</dbReference>
<evidence type="ECO:0000313" key="4">
    <source>
        <dbReference type="Proteomes" id="UP000237923"/>
    </source>
</evidence>
<proteinExistence type="predicted"/>
<dbReference type="EMBL" id="OKQU01000001">
    <property type="protein sequence ID" value="SPE06883.1"/>
    <property type="molecule type" value="Genomic_DNA"/>
</dbReference>
<evidence type="ECO:0000313" key="5">
    <source>
        <dbReference type="Proteomes" id="UP000239237"/>
    </source>
</evidence>
<feature type="domain" description="Nudix hydrolase" evidence="1">
    <location>
        <begin position="10"/>
        <end position="146"/>
    </location>
</feature>
<dbReference type="InterPro" id="IPR054105">
    <property type="entry name" value="WHD_NrtR"/>
</dbReference>
<dbReference type="Pfam" id="PF21906">
    <property type="entry name" value="WHD_NrtR"/>
    <property type="match status" value="1"/>
</dbReference>
<dbReference type="PROSITE" id="PS51462">
    <property type="entry name" value="NUDIX"/>
    <property type="match status" value="1"/>
</dbReference>
<sequence>MDSFPLERPYITITNVIWSFDYDTQQVKVLLIKRADEPFKNFWALPEILLREDESAHEASLRLIKEKIGLSLSDVHAEQLATFTAPDRNPDFRALSLSYMIFLPKYVNLVPGSGAIEAEWFTLEKIKNNYFGIKKGDLFFKTLAENEYLTELDSQKRLAFDHNWILTVACHRIVNKLNYQPTILLTLGSSFTLKAARHVYGIFGQDEPDNSNFLQNNKKIFELVGEVDKKGPGRPAKKFRLIISF</sequence>
<keyword evidence="3" id="KW-0808">Transferase</keyword>
<dbReference type="InterPro" id="IPR036388">
    <property type="entry name" value="WH-like_DNA-bd_sf"/>
</dbReference>
<accession>A0A2N9K8G5</accession>
<keyword evidence="5" id="KW-1185">Reference proteome</keyword>
<reference evidence="3 4" key="1">
    <citation type="submission" date="2018-02" db="EMBL/GenBank/DDBJ databases">
        <authorList>
            <person name="Cohen D.B."/>
            <person name="Kent A.D."/>
        </authorList>
    </citation>
    <scope>NUCLEOTIDE SEQUENCE [LARGE SCALE GENOMIC DNA]</scope>
    <source>
        <strain evidence="3 4">CECT 9216</strain>
    </source>
</reference>
<dbReference type="Gene3D" id="3.90.79.10">
    <property type="entry name" value="Nucleoside Triphosphate Pyrophosphohydrolase"/>
    <property type="match status" value="1"/>
</dbReference>
<dbReference type="AlphaFoldDB" id="A0A2N9K8G5"/>
<dbReference type="PANTHER" id="PTHR43736:SF4">
    <property type="entry name" value="SLR1690 PROTEIN"/>
    <property type="match status" value="1"/>
</dbReference>
<dbReference type="GO" id="GO:0016779">
    <property type="term" value="F:nucleotidyltransferase activity"/>
    <property type="evidence" value="ECO:0007669"/>
    <property type="project" value="UniProtKB-KW"/>
</dbReference>
<dbReference type="SUPFAM" id="SSF46785">
    <property type="entry name" value="Winged helix' DNA-binding domain"/>
    <property type="match status" value="1"/>
</dbReference>
<dbReference type="InterPro" id="IPR000086">
    <property type="entry name" value="NUDIX_hydrolase_dom"/>
</dbReference>
<dbReference type="KEGG" id="lsu:A6B45_04410"/>
<dbReference type="PANTHER" id="PTHR43736">
    <property type="entry name" value="ADP-RIBOSE PYROPHOSPHATASE"/>
    <property type="match status" value="1"/>
</dbReference>
<dbReference type="RefSeq" id="WP_072613537.1">
    <property type="nucleotide sequence ID" value="NZ_AP017935.1"/>
</dbReference>
<gene>
    <name evidence="2" type="ORF">LES8486_00612</name>
    <name evidence="3" type="ORF">LES9216_00759</name>
</gene>
<keyword evidence="3" id="KW-0548">Nucleotidyltransferase</keyword>
<evidence type="ECO:0000313" key="3">
    <source>
        <dbReference type="EMBL" id="SPE06883.1"/>
    </source>
</evidence>
<organism evidence="3 4">
    <name type="scientific">Leuconostoc suionicum</name>
    <dbReference type="NCBI Taxonomy" id="1511761"/>
    <lineage>
        <taxon>Bacteria</taxon>
        <taxon>Bacillati</taxon>
        <taxon>Bacillota</taxon>
        <taxon>Bacilli</taxon>
        <taxon>Lactobacillales</taxon>
        <taxon>Lactobacillaceae</taxon>
        <taxon>Leuconostoc</taxon>
    </lineage>
</organism>
<evidence type="ECO:0000259" key="1">
    <source>
        <dbReference type="PROSITE" id="PS51462"/>
    </source>
</evidence>
<protein>
    <submittedName>
        <fullName evidence="3">Bifunctional nicotinamide mononucleotide adenylyltransferase/ADP-ribose pyrophosphatase</fullName>
    </submittedName>
</protein>